<reference evidence="1" key="1">
    <citation type="journal article" date="2014" name="Nat. Commun.">
        <title>The tobacco genome sequence and its comparison with those of tomato and potato.</title>
        <authorList>
            <person name="Sierro N."/>
            <person name="Battey J.N."/>
            <person name="Ouadi S."/>
            <person name="Bakaher N."/>
            <person name="Bovet L."/>
            <person name="Willig A."/>
            <person name="Goepfert S."/>
            <person name="Peitsch M.C."/>
            <person name="Ivanov N.V."/>
        </authorList>
    </citation>
    <scope>NUCLEOTIDE SEQUENCE [LARGE SCALE GENOMIC DNA]</scope>
</reference>
<dbReference type="RefSeq" id="XP_075102740.1">
    <property type="nucleotide sequence ID" value="XM_075246639.1"/>
</dbReference>
<keyword evidence="1" id="KW-1185">Reference proteome</keyword>
<dbReference type="Proteomes" id="UP000790787">
    <property type="component" value="Chromosome 23"/>
</dbReference>
<proteinExistence type="predicted"/>
<reference evidence="2" key="2">
    <citation type="submission" date="2025-08" db="UniProtKB">
        <authorList>
            <consortium name="RefSeq"/>
        </authorList>
    </citation>
    <scope>IDENTIFICATION</scope>
    <source>
        <tissue evidence="2">Leaf</tissue>
    </source>
</reference>
<protein>
    <submittedName>
        <fullName evidence="2">Uncharacterized protein LOC142177548 isoform X1</fullName>
    </submittedName>
</protein>
<evidence type="ECO:0000313" key="1">
    <source>
        <dbReference type="Proteomes" id="UP000790787"/>
    </source>
</evidence>
<name>A0AC58TZT1_TOBAC</name>
<organism evidence="1 2">
    <name type="scientific">Nicotiana tabacum</name>
    <name type="common">Common tobacco</name>
    <dbReference type="NCBI Taxonomy" id="4097"/>
    <lineage>
        <taxon>Eukaryota</taxon>
        <taxon>Viridiplantae</taxon>
        <taxon>Streptophyta</taxon>
        <taxon>Embryophyta</taxon>
        <taxon>Tracheophyta</taxon>
        <taxon>Spermatophyta</taxon>
        <taxon>Magnoliopsida</taxon>
        <taxon>eudicotyledons</taxon>
        <taxon>Gunneridae</taxon>
        <taxon>Pentapetalae</taxon>
        <taxon>asterids</taxon>
        <taxon>lamiids</taxon>
        <taxon>Solanales</taxon>
        <taxon>Solanaceae</taxon>
        <taxon>Nicotianoideae</taxon>
        <taxon>Nicotianeae</taxon>
        <taxon>Nicotiana</taxon>
    </lineage>
</organism>
<gene>
    <name evidence="2" type="primary">LOC142177548</name>
</gene>
<sequence length="271" mass="29723">MGRGRPRKSTSKEQQDEIIQMEGINTRTKHNTTPKGIVIGTKEVMPKAMAGMMVKSSTNRGKGKIDETTEVWPALPARTPVNSENLPENTTQEKIQIQRNSETIISTKSDAQQKLQLENGIQGKTGGHGWANLFASNKLTARGESNETYSGGKRNQDKNFRISTNVTKLVSENAIIVIATRGCCMCYVVKNLLLGLGVNPTIFEVNSEDEEAVMKELSRIVGGDEQNDGGRWHFPVVFVGGRLFGGIERVMSTHISGELVPILKEAGALWL</sequence>
<evidence type="ECO:0000313" key="2">
    <source>
        <dbReference type="RefSeq" id="XP_075102740.1"/>
    </source>
</evidence>
<accession>A0AC58TZT1</accession>